<evidence type="ECO:0000313" key="2">
    <source>
        <dbReference type="EMBL" id="MFD2613109.1"/>
    </source>
</evidence>
<protein>
    <submittedName>
        <fullName evidence="2">VOC family protein</fullName>
    </submittedName>
</protein>
<reference evidence="3" key="1">
    <citation type="journal article" date="2019" name="Int. J. Syst. Evol. Microbiol.">
        <title>The Global Catalogue of Microorganisms (GCM) 10K type strain sequencing project: providing services to taxonomists for standard genome sequencing and annotation.</title>
        <authorList>
            <consortium name="The Broad Institute Genomics Platform"/>
            <consortium name="The Broad Institute Genome Sequencing Center for Infectious Disease"/>
            <person name="Wu L."/>
            <person name="Ma J."/>
        </authorList>
    </citation>
    <scope>NUCLEOTIDE SEQUENCE [LARGE SCALE GENOMIC DNA]</scope>
    <source>
        <strain evidence="3">KCTC 3950</strain>
    </source>
</reference>
<organism evidence="2 3">
    <name type="scientific">Paenibacillus gansuensis</name>
    <dbReference type="NCBI Taxonomy" id="306542"/>
    <lineage>
        <taxon>Bacteria</taxon>
        <taxon>Bacillati</taxon>
        <taxon>Bacillota</taxon>
        <taxon>Bacilli</taxon>
        <taxon>Bacillales</taxon>
        <taxon>Paenibacillaceae</taxon>
        <taxon>Paenibacillus</taxon>
    </lineage>
</organism>
<evidence type="ECO:0000313" key="3">
    <source>
        <dbReference type="Proteomes" id="UP001597541"/>
    </source>
</evidence>
<dbReference type="EMBL" id="JBHUME010000007">
    <property type="protein sequence ID" value="MFD2613109.1"/>
    <property type="molecule type" value="Genomic_DNA"/>
</dbReference>
<dbReference type="RefSeq" id="WP_377603036.1">
    <property type="nucleotide sequence ID" value="NZ_JBHUME010000007.1"/>
</dbReference>
<dbReference type="InterPro" id="IPR052164">
    <property type="entry name" value="Anthracycline_SecMetBiosynth"/>
</dbReference>
<keyword evidence="3" id="KW-1185">Reference proteome</keyword>
<dbReference type="InterPro" id="IPR037523">
    <property type="entry name" value="VOC_core"/>
</dbReference>
<dbReference type="Gene3D" id="3.10.180.10">
    <property type="entry name" value="2,3-Dihydroxybiphenyl 1,2-Dioxygenase, domain 1"/>
    <property type="match status" value="1"/>
</dbReference>
<accession>A0ABW5PE42</accession>
<comment type="caution">
    <text evidence="2">The sequence shown here is derived from an EMBL/GenBank/DDBJ whole genome shotgun (WGS) entry which is preliminary data.</text>
</comment>
<dbReference type="Proteomes" id="UP001597541">
    <property type="component" value="Unassembled WGS sequence"/>
</dbReference>
<dbReference type="Pfam" id="PF18029">
    <property type="entry name" value="Glyoxalase_6"/>
    <property type="match status" value="1"/>
</dbReference>
<name>A0ABW5PE42_9BACL</name>
<gene>
    <name evidence="2" type="ORF">ACFSUF_11805</name>
</gene>
<evidence type="ECO:0000259" key="1">
    <source>
        <dbReference type="PROSITE" id="PS51819"/>
    </source>
</evidence>
<dbReference type="SUPFAM" id="SSF54593">
    <property type="entry name" value="Glyoxalase/Bleomycin resistance protein/Dihydroxybiphenyl dioxygenase"/>
    <property type="match status" value="1"/>
</dbReference>
<proteinExistence type="predicted"/>
<dbReference type="InterPro" id="IPR041581">
    <property type="entry name" value="Glyoxalase_6"/>
</dbReference>
<dbReference type="InterPro" id="IPR029068">
    <property type="entry name" value="Glyas_Bleomycin-R_OHBP_Dase"/>
</dbReference>
<feature type="domain" description="VOC" evidence="1">
    <location>
        <begin position="3"/>
        <end position="117"/>
    </location>
</feature>
<sequence>MGRVISFEINSQDPEKASSFYSEVFGWKMGEENWGYRQVSTGAGSQDLKGLDGGISEGPADYPHGVRLHLEVADMNQAISQAVLRGAKIVRDKMEFDDFFLAYLVDPVGIGLGLIQPKAGRTGENAGT</sequence>
<dbReference type="PROSITE" id="PS51819">
    <property type="entry name" value="VOC"/>
    <property type="match status" value="1"/>
</dbReference>
<dbReference type="PANTHER" id="PTHR33993">
    <property type="entry name" value="GLYOXALASE-RELATED"/>
    <property type="match status" value="1"/>
</dbReference>